<evidence type="ECO:0000313" key="2">
    <source>
        <dbReference type="EMBL" id="SLN47130.1"/>
    </source>
</evidence>
<name>A0A1X6ZCJ3_9RHOB</name>
<organism evidence="2 3">
    <name type="scientific">Roseovarius albus</name>
    <dbReference type="NCBI Taxonomy" id="1247867"/>
    <lineage>
        <taxon>Bacteria</taxon>
        <taxon>Pseudomonadati</taxon>
        <taxon>Pseudomonadota</taxon>
        <taxon>Alphaproteobacteria</taxon>
        <taxon>Rhodobacterales</taxon>
        <taxon>Roseobacteraceae</taxon>
        <taxon>Roseovarius</taxon>
    </lineage>
</organism>
<evidence type="ECO:0000256" key="1">
    <source>
        <dbReference type="SAM" id="Coils"/>
    </source>
</evidence>
<sequence length="174" mass="18854">MIMSDIDDLKHRISAALERIEQGVEALPDVAEAPAADTGELDRLRAELERVSSENANLKTQVESLEAAKAEAEARSDVARVEAQTNYQHQMTAVSRFDGELQSLREANRQLRANNQALRDANAAGVGEPHLINKGLMAELEGLRADRAAEEAEASAILGELKNVLDLQGTSEVV</sequence>
<dbReference type="EMBL" id="FWFX01000006">
    <property type="protein sequence ID" value="SLN47130.1"/>
    <property type="molecule type" value="Genomic_DNA"/>
</dbReference>
<keyword evidence="1" id="KW-0175">Coiled coil</keyword>
<reference evidence="2 3" key="1">
    <citation type="submission" date="2017-03" db="EMBL/GenBank/DDBJ databases">
        <authorList>
            <person name="Afonso C.L."/>
            <person name="Miller P.J."/>
            <person name="Scott M.A."/>
            <person name="Spackman E."/>
            <person name="Goraichik I."/>
            <person name="Dimitrov K.M."/>
            <person name="Suarez D.L."/>
            <person name="Swayne D.E."/>
        </authorList>
    </citation>
    <scope>NUCLEOTIDE SEQUENCE [LARGE SCALE GENOMIC DNA]</scope>
    <source>
        <strain evidence="2 3">CECT 7450</strain>
    </source>
</reference>
<evidence type="ECO:0008006" key="4">
    <source>
        <dbReference type="Google" id="ProtNLM"/>
    </source>
</evidence>
<evidence type="ECO:0000313" key="3">
    <source>
        <dbReference type="Proteomes" id="UP000193061"/>
    </source>
</evidence>
<feature type="coiled-coil region" evidence="1">
    <location>
        <begin position="41"/>
        <end position="153"/>
    </location>
</feature>
<gene>
    <name evidence="2" type="ORF">ROA7450_02330</name>
</gene>
<proteinExistence type="predicted"/>
<dbReference type="AlphaFoldDB" id="A0A1X6ZCJ3"/>
<accession>A0A1X6ZCJ3</accession>
<keyword evidence="3" id="KW-1185">Reference proteome</keyword>
<protein>
    <recommendedName>
        <fullName evidence="4">Chromosome partition protein Smc</fullName>
    </recommendedName>
</protein>
<dbReference type="Proteomes" id="UP000193061">
    <property type="component" value="Unassembled WGS sequence"/>
</dbReference>